<dbReference type="InterPro" id="IPR000515">
    <property type="entry name" value="MetI-like"/>
</dbReference>
<feature type="transmembrane region" description="Helical" evidence="7">
    <location>
        <begin position="255"/>
        <end position="276"/>
    </location>
</feature>
<dbReference type="PROSITE" id="PS50928">
    <property type="entry name" value="ABC_TM1"/>
    <property type="match status" value="1"/>
</dbReference>
<dbReference type="AlphaFoldDB" id="A0A660CHA8"/>
<evidence type="ECO:0000313" key="10">
    <source>
        <dbReference type="Proteomes" id="UP000317303"/>
    </source>
</evidence>
<dbReference type="RefSeq" id="WP_030532115.1">
    <property type="nucleotide sequence ID" value="NZ_JOIJ01000007.1"/>
</dbReference>
<evidence type="ECO:0000256" key="7">
    <source>
        <dbReference type="RuleBase" id="RU363032"/>
    </source>
</evidence>
<keyword evidence="4 7" id="KW-0812">Transmembrane</keyword>
<dbReference type="GO" id="GO:0005886">
    <property type="term" value="C:plasma membrane"/>
    <property type="evidence" value="ECO:0007669"/>
    <property type="project" value="UniProtKB-SubCell"/>
</dbReference>
<dbReference type="PANTHER" id="PTHR43163:SF6">
    <property type="entry name" value="DIPEPTIDE TRANSPORT SYSTEM PERMEASE PROTEIN DPPB-RELATED"/>
    <property type="match status" value="1"/>
</dbReference>
<feature type="domain" description="ABC transmembrane type-1" evidence="8">
    <location>
        <begin position="95"/>
        <end position="324"/>
    </location>
</feature>
<dbReference type="Pfam" id="PF19300">
    <property type="entry name" value="BPD_transp_1_N"/>
    <property type="match status" value="1"/>
</dbReference>
<feature type="transmembrane region" description="Helical" evidence="7">
    <location>
        <begin position="305"/>
        <end position="327"/>
    </location>
</feature>
<dbReference type="Proteomes" id="UP000317303">
    <property type="component" value="Unassembled WGS sequence"/>
</dbReference>
<feature type="transmembrane region" description="Helical" evidence="7">
    <location>
        <begin position="101"/>
        <end position="121"/>
    </location>
</feature>
<dbReference type="GO" id="GO:0055085">
    <property type="term" value="P:transmembrane transport"/>
    <property type="evidence" value="ECO:0007669"/>
    <property type="project" value="InterPro"/>
</dbReference>
<dbReference type="InterPro" id="IPR035906">
    <property type="entry name" value="MetI-like_sf"/>
</dbReference>
<dbReference type="Pfam" id="PF00528">
    <property type="entry name" value="BPD_transp_1"/>
    <property type="match status" value="1"/>
</dbReference>
<reference evidence="9 10" key="1">
    <citation type="submission" date="2019-07" db="EMBL/GenBank/DDBJ databases">
        <title>R&amp;d 2014.</title>
        <authorList>
            <person name="Klenk H.-P."/>
        </authorList>
    </citation>
    <scope>NUCLEOTIDE SEQUENCE [LARGE SCALE GENOMIC DNA]</scope>
    <source>
        <strain evidence="9 10">DSM 43194</strain>
    </source>
</reference>
<evidence type="ECO:0000256" key="5">
    <source>
        <dbReference type="ARBA" id="ARBA00022989"/>
    </source>
</evidence>
<dbReference type="CDD" id="cd06261">
    <property type="entry name" value="TM_PBP2"/>
    <property type="match status" value="1"/>
</dbReference>
<keyword evidence="2 7" id="KW-0813">Transport</keyword>
<comment type="similarity">
    <text evidence="7">Belongs to the binding-protein-dependent transport system permease family.</text>
</comment>
<evidence type="ECO:0000313" key="9">
    <source>
        <dbReference type="EMBL" id="TWH21257.1"/>
    </source>
</evidence>
<comment type="subcellular location">
    <subcellularLocation>
        <location evidence="1 7">Cell membrane</location>
        <topology evidence="1 7">Multi-pass membrane protein</topology>
    </subcellularLocation>
</comment>
<feature type="transmembrane region" description="Helical" evidence="7">
    <location>
        <begin position="197"/>
        <end position="217"/>
    </location>
</feature>
<feature type="transmembrane region" description="Helical" evidence="7">
    <location>
        <begin position="12"/>
        <end position="29"/>
    </location>
</feature>
<keyword evidence="3" id="KW-1003">Cell membrane</keyword>
<comment type="caution">
    <text evidence="9">The sequence shown here is derived from an EMBL/GenBank/DDBJ whole genome shotgun (WGS) entry which is preliminary data.</text>
</comment>
<keyword evidence="6 7" id="KW-0472">Membrane</keyword>
<evidence type="ECO:0000259" key="8">
    <source>
        <dbReference type="PROSITE" id="PS50928"/>
    </source>
</evidence>
<sequence>MLRFTVRRLLQAIPTLFVLSVLVFAWLRLLPGGPATALLGDKATPEKVAAMNAVLGLDDPIVIQYFRFLGRVLTGDFGASLITGDPVMTEVARAFPATLELSVAAMFLAVLFGIPMGYLAARFRGRFLDNATVVTTLVGVAVPVFFLGFLLKYVFTQEIALLPPSGRQDVLIDATRVTGIATLDGLLTGEFDATWDAILHLILPSIALASIPFAVIVRITRASVLDVQGEDFVRTADSKGLTTPVVRRRHVLRNALLPVSTTIGLQTGLLMSGAVLTEKVFAWGGLGTLLEQAIQQRDYPRLQGLILLFATVFVLVNLLVDISYAIIDPRVRVR</sequence>
<gene>
    <name evidence="9" type="ORF">JD82_03113</name>
</gene>
<evidence type="ECO:0000256" key="6">
    <source>
        <dbReference type="ARBA" id="ARBA00023136"/>
    </source>
</evidence>
<proteinExistence type="inferred from homology"/>
<dbReference type="PANTHER" id="PTHR43163">
    <property type="entry name" value="DIPEPTIDE TRANSPORT SYSTEM PERMEASE PROTEIN DPPB-RELATED"/>
    <property type="match status" value="1"/>
</dbReference>
<keyword evidence="10" id="KW-1185">Reference proteome</keyword>
<dbReference type="OrthoDB" id="9778910at2"/>
<dbReference type="EMBL" id="VLJV01000001">
    <property type="protein sequence ID" value="TWH21257.1"/>
    <property type="molecule type" value="Genomic_DNA"/>
</dbReference>
<evidence type="ECO:0000256" key="2">
    <source>
        <dbReference type="ARBA" id="ARBA00022448"/>
    </source>
</evidence>
<evidence type="ECO:0000256" key="1">
    <source>
        <dbReference type="ARBA" id="ARBA00004651"/>
    </source>
</evidence>
<evidence type="ECO:0000256" key="4">
    <source>
        <dbReference type="ARBA" id="ARBA00022692"/>
    </source>
</evidence>
<dbReference type="InterPro" id="IPR045621">
    <property type="entry name" value="BPD_transp_1_N"/>
</dbReference>
<organism evidence="9 10">
    <name type="scientific">Prauserella rugosa</name>
    <dbReference type="NCBI Taxonomy" id="43354"/>
    <lineage>
        <taxon>Bacteria</taxon>
        <taxon>Bacillati</taxon>
        <taxon>Actinomycetota</taxon>
        <taxon>Actinomycetes</taxon>
        <taxon>Pseudonocardiales</taxon>
        <taxon>Pseudonocardiaceae</taxon>
        <taxon>Prauserella</taxon>
    </lineage>
</organism>
<name>A0A660CHA8_9PSEU</name>
<feature type="transmembrane region" description="Helical" evidence="7">
    <location>
        <begin position="133"/>
        <end position="155"/>
    </location>
</feature>
<keyword evidence="5 7" id="KW-1133">Transmembrane helix</keyword>
<dbReference type="Gene3D" id="1.10.3720.10">
    <property type="entry name" value="MetI-like"/>
    <property type="match status" value="1"/>
</dbReference>
<accession>A0A660CHA8</accession>
<protein>
    <submittedName>
        <fullName evidence="9">Peptide/nickel transport system permease protein</fullName>
    </submittedName>
</protein>
<evidence type="ECO:0000256" key="3">
    <source>
        <dbReference type="ARBA" id="ARBA00022475"/>
    </source>
</evidence>
<dbReference type="SUPFAM" id="SSF161098">
    <property type="entry name" value="MetI-like"/>
    <property type="match status" value="1"/>
</dbReference>